<dbReference type="GO" id="GO:0042167">
    <property type="term" value="P:heme catabolic process"/>
    <property type="evidence" value="ECO:0007669"/>
    <property type="project" value="TreeGrafter"/>
</dbReference>
<evidence type="ECO:0000256" key="2">
    <source>
        <dbReference type="ARBA" id="ARBA00022723"/>
    </source>
</evidence>
<evidence type="ECO:0000313" key="7">
    <source>
        <dbReference type="EMBL" id="SKA19831.1"/>
    </source>
</evidence>
<evidence type="ECO:0000313" key="8">
    <source>
        <dbReference type="Proteomes" id="UP000190637"/>
    </source>
</evidence>
<dbReference type="STRING" id="1122192.SAMN02745673_03015"/>
<dbReference type="GO" id="GO:0004392">
    <property type="term" value="F:heme oxygenase (decyclizing) activity"/>
    <property type="evidence" value="ECO:0007669"/>
    <property type="project" value="InterPro"/>
</dbReference>
<dbReference type="Proteomes" id="UP000190637">
    <property type="component" value="Unassembled WGS sequence"/>
</dbReference>
<feature type="binding site" evidence="4">
    <location>
        <position position="180"/>
    </location>
    <ligand>
        <name>heme b</name>
        <dbReference type="ChEBI" id="CHEBI:60344"/>
    </ligand>
</feature>
<dbReference type="InterPro" id="IPR002051">
    <property type="entry name" value="Haem_Oase"/>
</dbReference>
<accession>A0A1T4RW68</accession>
<dbReference type="EMBL" id="FUWS01000007">
    <property type="protein sequence ID" value="SKA19831.1"/>
    <property type="molecule type" value="Genomic_DNA"/>
</dbReference>
<sequence length="224" mass="24409">MNAGSPRASSVSLSRRLRDATSDEHDSAEQHGFTRALLEGRVPLSGYAEMVAQHYFVYAALEETAAELADDPIVGTLLSPALDRVPALERDLEALHGPGWRGRVTPGPTTAAYADHIRRTAARPSGYVAHHYTRYLGDLSGGQFIGRAVQRAYGLRDGHGVGFYDFGELGSLPRFKKGYRARLDALPLPEAEIRHTLDEARLSYRFSTGLLADLGRGLPPELVA</sequence>
<keyword evidence="2 5" id="KW-0479">Metal-binding</keyword>
<gene>
    <name evidence="7" type="ORF">SAMN02745673_03015</name>
</gene>
<dbReference type="Gene3D" id="1.20.910.10">
    <property type="entry name" value="Heme oxygenase-like"/>
    <property type="match status" value="1"/>
</dbReference>
<dbReference type="SUPFAM" id="SSF48613">
    <property type="entry name" value="Heme oxygenase-like"/>
    <property type="match status" value="1"/>
</dbReference>
<feature type="compositionally biased region" description="Low complexity" evidence="6">
    <location>
        <begin position="1"/>
        <end position="14"/>
    </location>
</feature>
<keyword evidence="1 4" id="KW-0349">Heme</keyword>
<feature type="binding site" evidence="4">
    <location>
        <position position="18"/>
    </location>
    <ligand>
        <name>heme b</name>
        <dbReference type="ChEBI" id="CHEBI:60344"/>
    </ligand>
</feature>
<dbReference type="CDD" id="cd19165">
    <property type="entry name" value="HemeO"/>
    <property type="match status" value="1"/>
</dbReference>
<name>A0A1T4RW68_9ACTN</name>
<dbReference type="PRINTS" id="PR00088">
    <property type="entry name" value="HAEMOXYGNASE"/>
</dbReference>
<dbReference type="GO" id="GO:0046872">
    <property type="term" value="F:metal ion binding"/>
    <property type="evidence" value="ECO:0007669"/>
    <property type="project" value="UniProtKB-KW"/>
</dbReference>
<dbReference type="GO" id="GO:0006788">
    <property type="term" value="P:heme oxidation"/>
    <property type="evidence" value="ECO:0007669"/>
    <property type="project" value="InterPro"/>
</dbReference>
<dbReference type="PANTHER" id="PTHR10720:SF0">
    <property type="entry name" value="HEME OXYGENASE"/>
    <property type="match status" value="1"/>
</dbReference>
<evidence type="ECO:0000256" key="3">
    <source>
        <dbReference type="ARBA" id="ARBA00023004"/>
    </source>
</evidence>
<protein>
    <submittedName>
        <fullName evidence="7">Heme oxygenase</fullName>
    </submittedName>
</protein>
<organism evidence="7 8">
    <name type="scientific">Marinactinospora thermotolerans DSM 45154</name>
    <dbReference type="NCBI Taxonomy" id="1122192"/>
    <lineage>
        <taxon>Bacteria</taxon>
        <taxon>Bacillati</taxon>
        <taxon>Actinomycetota</taxon>
        <taxon>Actinomycetes</taxon>
        <taxon>Streptosporangiales</taxon>
        <taxon>Nocardiopsidaceae</taxon>
        <taxon>Marinactinospora</taxon>
    </lineage>
</organism>
<dbReference type="GO" id="GO:0020037">
    <property type="term" value="F:heme binding"/>
    <property type="evidence" value="ECO:0007669"/>
    <property type="project" value="TreeGrafter"/>
</dbReference>
<evidence type="ECO:0000256" key="4">
    <source>
        <dbReference type="PIRSR" id="PIRSR000343-1"/>
    </source>
</evidence>
<feature type="compositionally biased region" description="Basic and acidic residues" evidence="6">
    <location>
        <begin position="16"/>
        <end position="29"/>
    </location>
</feature>
<dbReference type="PIRSF" id="PIRSF000343">
    <property type="entry name" value="Haem_Oase"/>
    <property type="match status" value="1"/>
</dbReference>
<keyword evidence="8" id="KW-1185">Reference proteome</keyword>
<dbReference type="GO" id="GO:0006979">
    <property type="term" value="P:response to oxidative stress"/>
    <property type="evidence" value="ECO:0007669"/>
    <property type="project" value="TreeGrafter"/>
</dbReference>
<dbReference type="AlphaFoldDB" id="A0A1T4RW68"/>
<feature type="region of interest" description="Disordered" evidence="6">
    <location>
        <begin position="1"/>
        <end position="31"/>
    </location>
</feature>
<dbReference type="InterPro" id="IPR016053">
    <property type="entry name" value="Haem_Oase-like"/>
</dbReference>
<evidence type="ECO:0000256" key="1">
    <source>
        <dbReference type="ARBA" id="ARBA00022617"/>
    </source>
</evidence>
<feature type="binding site" description="axial binding residue" evidence="5">
    <location>
        <position position="25"/>
    </location>
    <ligand>
        <name>heme b</name>
        <dbReference type="ChEBI" id="CHEBI:60344"/>
    </ligand>
    <ligandPart>
        <name>Fe</name>
        <dbReference type="ChEBI" id="CHEBI:18248"/>
    </ligandPart>
</feature>
<keyword evidence="3 5" id="KW-0408">Iron</keyword>
<dbReference type="Pfam" id="PF01126">
    <property type="entry name" value="Heme_oxygenase"/>
    <property type="match status" value="1"/>
</dbReference>
<proteinExistence type="predicted"/>
<dbReference type="PANTHER" id="PTHR10720">
    <property type="entry name" value="HEME OXYGENASE"/>
    <property type="match status" value="1"/>
</dbReference>
<feature type="binding site" evidence="4">
    <location>
        <position position="132"/>
    </location>
    <ligand>
        <name>heme b</name>
        <dbReference type="ChEBI" id="CHEBI:60344"/>
    </ligand>
</feature>
<dbReference type="InterPro" id="IPR016084">
    <property type="entry name" value="Haem_Oase-like_multi-hlx"/>
</dbReference>
<evidence type="ECO:0000256" key="6">
    <source>
        <dbReference type="SAM" id="MobiDB-lite"/>
    </source>
</evidence>
<reference evidence="7 8" key="1">
    <citation type="submission" date="2017-02" db="EMBL/GenBank/DDBJ databases">
        <authorList>
            <person name="Peterson S.W."/>
        </authorList>
    </citation>
    <scope>NUCLEOTIDE SEQUENCE [LARGE SCALE GENOMIC DNA]</scope>
    <source>
        <strain evidence="7 8">DSM 45154</strain>
    </source>
</reference>
<evidence type="ECO:0000256" key="5">
    <source>
        <dbReference type="PIRSR" id="PIRSR000343-2"/>
    </source>
</evidence>